<dbReference type="GO" id="GO:0004497">
    <property type="term" value="F:monooxygenase activity"/>
    <property type="evidence" value="ECO:0007669"/>
    <property type="project" value="UniProtKB-KW"/>
</dbReference>
<reference evidence="13 14" key="1">
    <citation type="submission" date="2017-09" db="EMBL/GenBank/DDBJ databases">
        <title>WGS assembly of Aquilegia coerulea Goldsmith.</title>
        <authorList>
            <person name="Hodges S."/>
            <person name="Kramer E."/>
            <person name="Nordborg M."/>
            <person name="Tomkins J."/>
            <person name="Borevitz J."/>
            <person name="Derieg N."/>
            <person name="Yan J."/>
            <person name="Mihaltcheva S."/>
            <person name="Hayes R.D."/>
            <person name="Rokhsar D."/>
        </authorList>
    </citation>
    <scope>NUCLEOTIDE SEQUENCE [LARGE SCALE GENOMIC DNA]</scope>
    <source>
        <strain evidence="14">cv. Goldsmith</strain>
    </source>
</reference>
<keyword evidence="14" id="KW-1185">Reference proteome</keyword>
<evidence type="ECO:0000256" key="4">
    <source>
        <dbReference type="ARBA" id="ARBA00022692"/>
    </source>
</evidence>
<evidence type="ECO:0000256" key="3">
    <source>
        <dbReference type="ARBA" id="ARBA00022617"/>
    </source>
</evidence>
<dbReference type="OrthoDB" id="1470350at2759"/>
<dbReference type="STRING" id="218851.A0A2G5CEN4"/>
<dbReference type="GO" id="GO:0020037">
    <property type="term" value="F:heme binding"/>
    <property type="evidence" value="ECO:0007669"/>
    <property type="project" value="InterPro"/>
</dbReference>
<accession>A0A2G5CEN4</accession>
<dbReference type="FunFam" id="1.10.630.10:FF:000029">
    <property type="entry name" value="Cytochrome P450 734A1"/>
    <property type="match status" value="1"/>
</dbReference>
<dbReference type="InterPro" id="IPR017972">
    <property type="entry name" value="Cyt_P450_CS"/>
</dbReference>
<keyword evidence="10" id="KW-0472">Membrane</keyword>
<keyword evidence="6" id="KW-1133">Transmembrane helix</keyword>
<dbReference type="InterPro" id="IPR002401">
    <property type="entry name" value="Cyt_P450_E_grp-I"/>
</dbReference>
<dbReference type="PROSITE" id="PS00086">
    <property type="entry name" value="CYTOCHROME_P450"/>
    <property type="match status" value="1"/>
</dbReference>
<comment type="cofactor">
    <cofactor evidence="11">
        <name>heme</name>
        <dbReference type="ChEBI" id="CHEBI:30413"/>
    </cofactor>
</comment>
<dbReference type="Gene3D" id="1.10.630.10">
    <property type="entry name" value="Cytochrome P450"/>
    <property type="match status" value="1"/>
</dbReference>
<keyword evidence="9 12" id="KW-0503">Monooxygenase</keyword>
<dbReference type="GO" id="GO:0016020">
    <property type="term" value="C:membrane"/>
    <property type="evidence" value="ECO:0007669"/>
    <property type="project" value="UniProtKB-SubCell"/>
</dbReference>
<evidence type="ECO:0000256" key="10">
    <source>
        <dbReference type="ARBA" id="ARBA00023136"/>
    </source>
</evidence>
<keyword evidence="5 11" id="KW-0479">Metal-binding</keyword>
<evidence type="ECO:0000256" key="11">
    <source>
        <dbReference type="PIRSR" id="PIRSR602401-1"/>
    </source>
</evidence>
<feature type="binding site" description="axial binding residue" evidence="11">
    <location>
        <position position="432"/>
    </location>
    <ligand>
        <name>heme</name>
        <dbReference type="ChEBI" id="CHEBI:30413"/>
    </ligand>
    <ligandPart>
        <name>Fe</name>
        <dbReference type="ChEBI" id="CHEBI:18248"/>
    </ligandPart>
</feature>
<keyword evidence="8 11" id="KW-0408">Iron</keyword>
<proteinExistence type="inferred from homology"/>
<evidence type="ECO:0000313" key="14">
    <source>
        <dbReference type="Proteomes" id="UP000230069"/>
    </source>
</evidence>
<evidence type="ECO:0000256" key="9">
    <source>
        <dbReference type="ARBA" id="ARBA00023033"/>
    </source>
</evidence>
<dbReference type="InterPro" id="IPR050665">
    <property type="entry name" value="Cytochrome_P450_Monooxygen"/>
</dbReference>
<dbReference type="GO" id="GO:0016705">
    <property type="term" value="F:oxidoreductase activity, acting on paired donors, with incorporation or reduction of molecular oxygen"/>
    <property type="evidence" value="ECO:0007669"/>
    <property type="project" value="InterPro"/>
</dbReference>
<comment type="similarity">
    <text evidence="2 12">Belongs to the cytochrome P450 family.</text>
</comment>
<dbReference type="PANTHER" id="PTHR24282:SF255">
    <property type="entry name" value="CYTOCHROME P450 72A11-RELATED"/>
    <property type="match status" value="1"/>
</dbReference>
<sequence>MEKCLRDQGITGPPYQLLYGNTKEILMSMKKEQAKPMEISHHTLSRILPFDHQAVEDYGKSFVSWYGPTPRVNIMDPEVIRDILSDKFGHFGKVQNPFAKVTMQGLFTYEGEKWVKHRRIINPAFHQEKLKMMLPAFTTSCMEVINKWQKLVSEGSFELDVWSDIQNLSADVISRTAFGSSYEEGRRIFQLQTEQAKLIMQLAISIYTYIPGFWFLPTKTNKRIKEIYREVRTLLREIIKKRERGMRFGKTNNADLLGILMESNLKEIENGGSDKNVGMSIDEVIEECKLFYFAGQETTSSLLVWTMIVLSMHPEWQQKAREEVMQVIGKRTPDFEDLNQLKIVTMIIYEVLRLYPPVAAVIRATHKKTNVGKVALPPGVQISLPILFVNHDSTFWGEDVEHFNPERFSGGISKATKNQVSFFPFGWGPRICIGQTFSMIEAKMAVAMILQNFSFKLSATYQHAPYTIITLQPQHGAQLILRKL</sequence>
<dbReference type="GO" id="GO:0044550">
    <property type="term" value="P:secondary metabolite biosynthetic process"/>
    <property type="evidence" value="ECO:0007669"/>
    <property type="project" value="UniProtKB-ARBA"/>
</dbReference>
<evidence type="ECO:0000313" key="13">
    <source>
        <dbReference type="EMBL" id="PIA29766.1"/>
    </source>
</evidence>
<keyword evidence="3 11" id="KW-0349">Heme</keyword>
<keyword evidence="7 12" id="KW-0560">Oxidoreductase</keyword>
<dbReference type="PRINTS" id="PR00385">
    <property type="entry name" value="P450"/>
</dbReference>
<evidence type="ECO:0008006" key="15">
    <source>
        <dbReference type="Google" id="ProtNLM"/>
    </source>
</evidence>
<dbReference type="EMBL" id="KZ305075">
    <property type="protein sequence ID" value="PIA29766.1"/>
    <property type="molecule type" value="Genomic_DNA"/>
</dbReference>
<dbReference type="PRINTS" id="PR00463">
    <property type="entry name" value="EP450I"/>
</dbReference>
<comment type="subcellular location">
    <subcellularLocation>
        <location evidence="1">Membrane</location>
    </subcellularLocation>
</comment>
<name>A0A2G5CEN4_AQUCA</name>
<evidence type="ECO:0000256" key="8">
    <source>
        <dbReference type="ARBA" id="ARBA00023004"/>
    </source>
</evidence>
<evidence type="ECO:0000256" key="12">
    <source>
        <dbReference type="RuleBase" id="RU000461"/>
    </source>
</evidence>
<organism evidence="13 14">
    <name type="scientific">Aquilegia coerulea</name>
    <name type="common">Rocky mountain columbine</name>
    <dbReference type="NCBI Taxonomy" id="218851"/>
    <lineage>
        <taxon>Eukaryota</taxon>
        <taxon>Viridiplantae</taxon>
        <taxon>Streptophyta</taxon>
        <taxon>Embryophyta</taxon>
        <taxon>Tracheophyta</taxon>
        <taxon>Spermatophyta</taxon>
        <taxon>Magnoliopsida</taxon>
        <taxon>Ranunculales</taxon>
        <taxon>Ranunculaceae</taxon>
        <taxon>Thalictroideae</taxon>
        <taxon>Aquilegia</taxon>
    </lineage>
</organism>
<dbReference type="InParanoid" id="A0A2G5CEN4"/>
<evidence type="ECO:0000256" key="2">
    <source>
        <dbReference type="ARBA" id="ARBA00010617"/>
    </source>
</evidence>
<dbReference type="Proteomes" id="UP000230069">
    <property type="component" value="Unassembled WGS sequence"/>
</dbReference>
<dbReference type="CDD" id="cd20642">
    <property type="entry name" value="CYP72"/>
    <property type="match status" value="1"/>
</dbReference>
<dbReference type="InterPro" id="IPR001128">
    <property type="entry name" value="Cyt_P450"/>
</dbReference>
<dbReference type="PANTHER" id="PTHR24282">
    <property type="entry name" value="CYTOCHROME P450 FAMILY MEMBER"/>
    <property type="match status" value="1"/>
</dbReference>
<gene>
    <name evidence="13" type="ORF">AQUCO_05800090v1</name>
</gene>
<protein>
    <recommendedName>
        <fullName evidence="15">Cytochrome P450</fullName>
    </recommendedName>
</protein>
<evidence type="ECO:0000256" key="7">
    <source>
        <dbReference type="ARBA" id="ARBA00023002"/>
    </source>
</evidence>
<dbReference type="AlphaFoldDB" id="A0A2G5CEN4"/>
<evidence type="ECO:0000256" key="6">
    <source>
        <dbReference type="ARBA" id="ARBA00022989"/>
    </source>
</evidence>
<keyword evidence="4" id="KW-0812">Transmembrane</keyword>
<evidence type="ECO:0000256" key="1">
    <source>
        <dbReference type="ARBA" id="ARBA00004370"/>
    </source>
</evidence>
<dbReference type="Pfam" id="PF00067">
    <property type="entry name" value="p450"/>
    <property type="match status" value="1"/>
</dbReference>
<dbReference type="GO" id="GO:0005506">
    <property type="term" value="F:iron ion binding"/>
    <property type="evidence" value="ECO:0007669"/>
    <property type="project" value="InterPro"/>
</dbReference>
<dbReference type="InterPro" id="IPR036396">
    <property type="entry name" value="Cyt_P450_sf"/>
</dbReference>
<dbReference type="SUPFAM" id="SSF48264">
    <property type="entry name" value="Cytochrome P450"/>
    <property type="match status" value="1"/>
</dbReference>
<evidence type="ECO:0000256" key="5">
    <source>
        <dbReference type="ARBA" id="ARBA00022723"/>
    </source>
</evidence>